<evidence type="ECO:0000313" key="2">
    <source>
        <dbReference type="Proteomes" id="UP000243052"/>
    </source>
</evidence>
<keyword evidence="2" id="KW-1185">Reference proteome</keyword>
<dbReference type="OrthoDB" id="4033519at2759"/>
<evidence type="ECO:0000313" key="1">
    <source>
        <dbReference type="EMBL" id="AMD20771.1"/>
    </source>
</evidence>
<organism evidence="1 2">
    <name type="scientific">Eremothecium sinecaudum</name>
    <dbReference type="NCBI Taxonomy" id="45286"/>
    <lineage>
        <taxon>Eukaryota</taxon>
        <taxon>Fungi</taxon>
        <taxon>Dikarya</taxon>
        <taxon>Ascomycota</taxon>
        <taxon>Saccharomycotina</taxon>
        <taxon>Saccharomycetes</taxon>
        <taxon>Saccharomycetales</taxon>
        <taxon>Saccharomycetaceae</taxon>
        <taxon>Eremothecium</taxon>
    </lineage>
</organism>
<gene>
    <name evidence="1" type="ORF">AW171_hschr42687</name>
</gene>
<dbReference type="RefSeq" id="XP_017987767.1">
    <property type="nucleotide sequence ID" value="XM_018132278.1"/>
</dbReference>
<name>A0A0X8HRZ6_9SACH</name>
<dbReference type="Proteomes" id="UP000243052">
    <property type="component" value="Chromosome iv"/>
</dbReference>
<dbReference type="GeneID" id="28724035"/>
<reference evidence="1 2" key="1">
    <citation type="submission" date="2016-01" db="EMBL/GenBank/DDBJ databases">
        <title>Genome sequence of the yeast Holleya sinecauda.</title>
        <authorList>
            <person name="Dietrich F.S."/>
        </authorList>
    </citation>
    <scope>NUCLEOTIDE SEQUENCE [LARGE SCALE GENOMIC DNA]</scope>
    <source>
        <strain evidence="1 2">ATCC 58844</strain>
    </source>
</reference>
<protein>
    <submittedName>
        <fullName evidence="1">HDR028Cp</fullName>
    </submittedName>
</protein>
<dbReference type="AlphaFoldDB" id="A0A0X8HRZ6"/>
<dbReference type="EMBL" id="CP014244">
    <property type="protein sequence ID" value="AMD20771.1"/>
    <property type="molecule type" value="Genomic_DNA"/>
</dbReference>
<sequence length="262" mass="30765">MNHIKNKEQVISRILQSITAHGVTSVSFSIMQLAKRNSVALLQPLRFHYELSTHAGFQEWLRDTSNELLPVKTAELIELYWDFITVMESKFIVQTSSSGNVEESDKFYRSFQRHIVKRVGKKITCVSKGKMSAEDKYPEFQQVGDQYGVIIDHYGMHFYKVVQNSRVLLAIMDNKSNTVVDLKNWLIMMMEFIASNNKLFPHGCQWLQLYVPREDFVTVKDLRKNLHWIGGDILRNFGDQWPEDDTLILWNDERYVVFRFEC</sequence>
<accession>A0A0X8HRZ6</accession>
<proteinExistence type="predicted"/>